<evidence type="ECO:0000313" key="3">
    <source>
        <dbReference type="EMBL" id="KAK1500604.1"/>
    </source>
</evidence>
<keyword evidence="2" id="KW-0812">Transmembrane</keyword>
<feature type="region of interest" description="Disordered" evidence="1">
    <location>
        <begin position="438"/>
        <end position="512"/>
    </location>
</feature>
<keyword evidence="4" id="KW-1185">Reference proteome</keyword>
<gene>
    <name evidence="3" type="ORF">CTAM01_06539</name>
</gene>
<proteinExistence type="predicted"/>
<feature type="compositionally biased region" description="Polar residues" evidence="1">
    <location>
        <begin position="481"/>
        <end position="493"/>
    </location>
</feature>
<feature type="region of interest" description="Disordered" evidence="1">
    <location>
        <begin position="654"/>
        <end position="811"/>
    </location>
</feature>
<dbReference type="RefSeq" id="XP_060382825.1">
    <property type="nucleotide sequence ID" value="XM_060522566.1"/>
</dbReference>
<evidence type="ECO:0000313" key="4">
    <source>
        <dbReference type="Proteomes" id="UP001227543"/>
    </source>
</evidence>
<feature type="compositionally biased region" description="Low complexity" evidence="1">
    <location>
        <begin position="463"/>
        <end position="480"/>
    </location>
</feature>
<reference evidence="3 4" key="1">
    <citation type="submission" date="2016-10" db="EMBL/GenBank/DDBJ databases">
        <title>The genome sequence of Colletotrichum fioriniae PJ7.</title>
        <authorList>
            <person name="Baroncelli R."/>
        </authorList>
    </citation>
    <scope>NUCLEOTIDE SEQUENCE [LARGE SCALE GENOMIC DNA]</scope>
    <source>
        <strain evidence="3 4">Tom-12</strain>
    </source>
</reference>
<dbReference type="GeneID" id="85406804"/>
<feature type="region of interest" description="Disordered" evidence="1">
    <location>
        <begin position="227"/>
        <end position="248"/>
    </location>
</feature>
<evidence type="ECO:0000256" key="1">
    <source>
        <dbReference type="SAM" id="MobiDB-lite"/>
    </source>
</evidence>
<keyword evidence="2" id="KW-0472">Membrane</keyword>
<protein>
    <submittedName>
        <fullName evidence="3">Uncharacterized protein</fullName>
    </submittedName>
</protein>
<dbReference type="EMBL" id="MLFU01000018">
    <property type="protein sequence ID" value="KAK1500604.1"/>
    <property type="molecule type" value="Genomic_DNA"/>
</dbReference>
<organism evidence="3 4">
    <name type="scientific">Colletotrichum tamarilloi</name>
    <dbReference type="NCBI Taxonomy" id="1209934"/>
    <lineage>
        <taxon>Eukaryota</taxon>
        <taxon>Fungi</taxon>
        <taxon>Dikarya</taxon>
        <taxon>Ascomycota</taxon>
        <taxon>Pezizomycotina</taxon>
        <taxon>Sordariomycetes</taxon>
        <taxon>Hypocreomycetidae</taxon>
        <taxon>Glomerellales</taxon>
        <taxon>Glomerellaceae</taxon>
        <taxon>Colletotrichum</taxon>
        <taxon>Colletotrichum acutatum species complex</taxon>
    </lineage>
</organism>
<evidence type="ECO:0000256" key="2">
    <source>
        <dbReference type="SAM" id="Phobius"/>
    </source>
</evidence>
<comment type="caution">
    <text evidence="3">The sequence shown here is derived from an EMBL/GenBank/DDBJ whole genome shotgun (WGS) entry which is preliminary data.</text>
</comment>
<feature type="transmembrane region" description="Helical" evidence="2">
    <location>
        <begin position="386"/>
        <end position="408"/>
    </location>
</feature>
<name>A0ABQ9RBM6_9PEZI</name>
<sequence>MEEKESRGPAGKGNRRLRCNCNSSCRRGRGQLQQSTFASCSAPASFSCLRPCLLPSVEALPYTVRTQVLLRCAEASAILVLVLVLISGSPATSTATSTETLPVHLSSVCSSSPYLLAIRNTLTDTRLDYLTQANQETIDSGDPIQQRCCLSSIRLRLRLPPASLPRPSTHTDTEHFKGKAPTCCSVPPSLTKLTPFPDPSNPLTHLKGPFIVHHQVPLRCTALRTETRHKSTPSLRARIRTSPPASGTPDLSRLTLCYYHHGAATTYQVPTCTLPGPGPVSLLASPHLISPPTAKSTDCCLPPSFSPTSPLDCSHVHNTSTITCIAILSSPIPTRPHKRPCNYRVSIRSLYAMYLKMRIPLDFSAGFQTGYPATLQRREEIDGRKITTIVILGVLVLLIFIAFVVFSLRASRRSTRGNNKKPGGGGFFKSILKNGGRNRYRQAQDEDSTSTERLTDRRRSRPSSVAFDASADQSQADARSPNSAVNRNTSIRSIMTLPAYRPDPNETEQVLGREGERGGVDVVIEYPTEETEEDLRDQEMEALYQIRLARRQELAEREERRVERREARERGDFVALDNIRSRARAASNNSVVAVLREEHERLKNERQRAVSSVSYADLGVARHDGTRLRANSNESERMGLLSDSASIAATSIRSGAGSAMNHRRGSSVMSIESDLPSPGFASRSQANSRPDTPRLDTRAGSSPDVEADVGDAGMPIYSPPGYDEVSLDDERSRSNTPQPGTEPPPTYPGPAQQRSESIASSMADLAADEQTTNNSADSRRSSRVPRLPSLRLQQVPQIVIEPSSARPHDDR</sequence>
<keyword evidence="2" id="KW-1133">Transmembrane helix</keyword>
<accession>A0ABQ9RBM6</accession>
<dbReference type="Proteomes" id="UP001227543">
    <property type="component" value="Unassembled WGS sequence"/>
</dbReference>